<reference evidence="2" key="1">
    <citation type="journal article" date="2014" name="Front. Microbiol.">
        <title>High frequency of phylogenetically diverse reductive dehalogenase-homologous genes in deep subseafloor sedimentary metagenomes.</title>
        <authorList>
            <person name="Kawai M."/>
            <person name="Futagami T."/>
            <person name="Toyoda A."/>
            <person name="Takaki Y."/>
            <person name="Nishi S."/>
            <person name="Hori S."/>
            <person name="Arai W."/>
            <person name="Tsubouchi T."/>
            <person name="Morono Y."/>
            <person name="Uchiyama I."/>
            <person name="Ito T."/>
            <person name="Fujiyama A."/>
            <person name="Inagaki F."/>
            <person name="Takami H."/>
        </authorList>
    </citation>
    <scope>NUCLEOTIDE SEQUENCE</scope>
    <source>
        <strain evidence="2">Expedition CK06-06</strain>
    </source>
</reference>
<protein>
    <submittedName>
        <fullName evidence="2">Uncharacterized protein</fullName>
    </submittedName>
</protein>
<gene>
    <name evidence="2" type="ORF">S12H4_55028</name>
</gene>
<sequence>MGYRCINDIFSYCSGKPEWGKPPEELGVGKFSGGGSCKLNPKTCGKYQTLHEQVGDRIAQLKPAEEIHKPKKAKKGEGVREEAKN</sequence>
<dbReference type="AlphaFoldDB" id="X1VQE4"/>
<accession>X1VQE4</accession>
<organism evidence="2">
    <name type="scientific">marine sediment metagenome</name>
    <dbReference type="NCBI Taxonomy" id="412755"/>
    <lineage>
        <taxon>unclassified sequences</taxon>
        <taxon>metagenomes</taxon>
        <taxon>ecological metagenomes</taxon>
    </lineage>
</organism>
<proteinExistence type="predicted"/>
<comment type="caution">
    <text evidence="2">The sequence shown here is derived from an EMBL/GenBank/DDBJ whole genome shotgun (WGS) entry which is preliminary data.</text>
</comment>
<name>X1VQE4_9ZZZZ</name>
<dbReference type="EMBL" id="BARW01035253">
    <property type="protein sequence ID" value="GAJ18941.1"/>
    <property type="molecule type" value="Genomic_DNA"/>
</dbReference>
<feature type="non-terminal residue" evidence="2">
    <location>
        <position position="85"/>
    </location>
</feature>
<evidence type="ECO:0000313" key="2">
    <source>
        <dbReference type="EMBL" id="GAJ18941.1"/>
    </source>
</evidence>
<feature type="region of interest" description="Disordered" evidence="1">
    <location>
        <begin position="65"/>
        <end position="85"/>
    </location>
</feature>
<evidence type="ECO:0000256" key="1">
    <source>
        <dbReference type="SAM" id="MobiDB-lite"/>
    </source>
</evidence>
<feature type="compositionally biased region" description="Basic and acidic residues" evidence="1">
    <location>
        <begin position="75"/>
        <end position="85"/>
    </location>
</feature>